<dbReference type="PANTHER" id="PTHR38778">
    <property type="entry name" value="CYTOPLASMIC PROTEIN-RELATED"/>
    <property type="match status" value="1"/>
</dbReference>
<dbReference type="PANTHER" id="PTHR38778:SF1">
    <property type="entry name" value="CYTOPLASMIC PROTEIN"/>
    <property type="match status" value="1"/>
</dbReference>
<proteinExistence type="predicted"/>
<dbReference type="GO" id="GO:0005829">
    <property type="term" value="C:cytosol"/>
    <property type="evidence" value="ECO:0007669"/>
    <property type="project" value="TreeGrafter"/>
</dbReference>
<reference evidence="1 2" key="1">
    <citation type="submission" date="2018-03" db="EMBL/GenBank/DDBJ databases">
        <title>Whole genome sequencing of Histamine producing bacteria.</title>
        <authorList>
            <person name="Butler K."/>
        </authorList>
    </citation>
    <scope>NUCLEOTIDE SEQUENCE [LARGE SCALE GENOMIC DNA]</scope>
    <source>
        <strain evidence="1 2">BS2</strain>
    </source>
</reference>
<accession>A0A2T3IR53</accession>
<dbReference type="InterPro" id="IPR007416">
    <property type="entry name" value="YggL_50S_bp"/>
</dbReference>
<comment type="caution">
    <text evidence="1">The sequence shown here is derived from an EMBL/GenBank/DDBJ whole genome shotgun (WGS) entry which is preliminary data.</text>
</comment>
<protein>
    <submittedName>
        <fullName evidence="1">DUF469 domain-containing protein</fullName>
    </submittedName>
</protein>
<dbReference type="EMBL" id="PYMK01000003">
    <property type="protein sequence ID" value="PSU30804.1"/>
    <property type="molecule type" value="Genomic_DNA"/>
</dbReference>
<evidence type="ECO:0000313" key="2">
    <source>
        <dbReference type="Proteomes" id="UP000240254"/>
    </source>
</evidence>
<dbReference type="OrthoDB" id="5768758at2"/>
<gene>
    <name evidence="1" type="ORF">CTM88_04205</name>
</gene>
<dbReference type="AlphaFoldDB" id="A0A2T3IR53"/>
<sequence length="114" mass="12800">MKLDKVHNKSKRLRKKLYLGEFAVFGFEVTCKFKHVNDVEFDAFIDDIIDVIESRNLIGGGGGSLNDYSLFICGDGRYSSASESDRAYIKDWLEINACTNSIIIGDLVDAYYGV</sequence>
<organism evidence="1 2">
    <name type="scientific">Photobacterium aquimaris</name>
    <dbReference type="NCBI Taxonomy" id="512643"/>
    <lineage>
        <taxon>Bacteria</taxon>
        <taxon>Pseudomonadati</taxon>
        <taxon>Pseudomonadota</taxon>
        <taxon>Gammaproteobacteria</taxon>
        <taxon>Vibrionales</taxon>
        <taxon>Vibrionaceae</taxon>
        <taxon>Photobacterium</taxon>
    </lineage>
</organism>
<dbReference type="RefSeq" id="WP_065167277.1">
    <property type="nucleotide sequence ID" value="NZ_LZEZ01000009.1"/>
</dbReference>
<evidence type="ECO:0000313" key="1">
    <source>
        <dbReference type="EMBL" id="PSU30804.1"/>
    </source>
</evidence>
<dbReference type="Pfam" id="PF04320">
    <property type="entry name" value="YggL_50S_bp"/>
    <property type="match status" value="1"/>
</dbReference>
<name>A0A2T3IR53_9GAMM</name>
<dbReference type="Proteomes" id="UP000240254">
    <property type="component" value="Unassembled WGS sequence"/>
</dbReference>